<dbReference type="AlphaFoldDB" id="A0A382C3T6"/>
<organism evidence="1">
    <name type="scientific">marine metagenome</name>
    <dbReference type="NCBI Taxonomy" id="408172"/>
    <lineage>
        <taxon>unclassified sequences</taxon>
        <taxon>metagenomes</taxon>
        <taxon>ecological metagenomes</taxon>
    </lineage>
</organism>
<protein>
    <submittedName>
        <fullName evidence="1">Uncharacterized protein</fullName>
    </submittedName>
</protein>
<proteinExistence type="predicted"/>
<accession>A0A382C3T6</accession>
<evidence type="ECO:0000313" key="1">
    <source>
        <dbReference type="EMBL" id="SVB20554.1"/>
    </source>
</evidence>
<sequence>MNDIILRTDIDFTKLMDGHNHFGRSNGLFQKNNSFLQEKGKDD</sequence>
<gene>
    <name evidence="1" type="ORF">METZ01_LOCUS173408</name>
</gene>
<dbReference type="EMBL" id="UINC01032610">
    <property type="protein sequence ID" value="SVB20554.1"/>
    <property type="molecule type" value="Genomic_DNA"/>
</dbReference>
<reference evidence="1" key="1">
    <citation type="submission" date="2018-05" db="EMBL/GenBank/DDBJ databases">
        <authorList>
            <person name="Lanie J.A."/>
            <person name="Ng W.-L."/>
            <person name="Kazmierczak K.M."/>
            <person name="Andrzejewski T.M."/>
            <person name="Davidsen T.M."/>
            <person name="Wayne K.J."/>
            <person name="Tettelin H."/>
            <person name="Glass J.I."/>
            <person name="Rusch D."/>
            <person name="Podicherti R."/>
            <person name="Tsui H.-C.T."/>
            <person name="Winkler M.E."/>
        </authorList>
    </citation>
    <scope>NUCLEOTIDE SEQUENCE</scope>
</reference>
<name>A0A382C3T6_9ZZZZ</name>